<dbReference type="PRINTS" id="PR00046">
    <property type="entry name" value="SIGMA70FCT"/>
</dbReference>
<accession>A0A1M6MB98</accession>
<reference evidence="7 8" key="1">
    <citation type="submission" date="2016-11" db="EMBL/GenBank/DDBJ databases">
        <authorList>
            <person name="Jaros S."/>
            <person name="Januszkiewicz K."/>
            <person name="Wedrychowicz H."/>
        </authorList>
    </citation>
    <scope>NUCLEOTIDE SEQUENCE [LARGE SCALE GENOMIC DNA]</scope>
    <source>
        <strain evidence="7 8">DSM 5091</strain>
    </source>
</reference>
<evidence type="ECO:0000313" key="8">
    <source>
        <dbReference type="Proteomes" id="UP000184171"/>
    </source>
</evidence>
<dbReference type="AlphaFoldDB" id="A0A1M6MB98"/>
<keyword evidence="5" id="KW-0175">Coiled coil</keyword>
<dbReference type="GO" id="GO:0006352">
    <property type="term" value="P:DNA-templated transcription initiation"/>
    <property type="evidence" value="ECO:0007669"/>
    <property type="project" value="InterPro"/>
</dbReference>
<dbReference type="InterPro" id="IPR007630">
    <property type="entry name" value="RNA_pol_sigma70_r4"/>
</dbReference>
<dbReference type="PIRSF" id="PIRSF000770">
    <property type="entry name" value="RNA_pol_sigma-SigE/K"/>
    <property type="match status" value="1"/>
</dbReference>
<feature type="domain" description="RNA polymerase sigma-70" evidence="6">
    <location>
        <begin position="211"/>
        <end position="237"/>
    </location>
</feature>
<evidence type="ECO:0000256" key="3">
    <source>
        <dbReference type="ARBA" id="ARBA00023125"/>
    </source>
</evidence>
<organism evidence="7 8">
    <name type="scientific">Malonomonas rubra DSM 5091</name>
    <dbReference type="NCBI Taxonomy" id="1122189"/>
    <lineage>
        <taxon>Bacteria</taxon>
        <taxon>Pseudomonadati</taxon>
        <taxon>Thermodesulfobacteriota</taxon>
        <taxon>Desulfuromonadia</taxon>
        <taxon>Desulfuromonadales</taxon>
        <taxon>Geopsychrobacteraceae</taxon>
        <taxon>Malonomonas</taxon>
    </lineage>
</organism>
<dbReference type="InterPro" id="IPR007627">
    <property type="entry name" value="RNA_pol_sigma70_r2"/>
</dbReference>
<dbReference type="GO" id="GO:0016987">
    <property type="term" value="F:sigma factor activity"/>
    <property type="evidence" value="ECO:0007669"/>
    <property type="project" value="UniProtKB-KW"/>
</dbReference>
<dbReference type="SUPFAM" id="SSF88946">
    <property type="entry name" value="Sigma2 domain of RNA polymerase sigma factors"/>
    <property type="match status" value="1"/>
</dbReference>
<dbReference type="InterPro" id="IPR000943">
    <property type="entry name" value="RNA_pol_sigma70"/>
</dbReference>
<keyword evidence="3" id="KW-0238">DNA-binding</keyword>
<sequence length="253" mass="28768">MSYPGGYGPPGPAEREKMIENHLSLVDFLVDRMMTQVPGFVNRDEIRSAALMGLLDAANRFDPRRGVLFKTFAERRIRGAVFDEVRRMDWFSRTMREKQSRLNKTTDELGKQLGREPEDAEIAAAMELELDNFHELKLQVSQLGYVSLHEKLDDSDDSGKSFIDNLEDTNQTSVQEKLEANELTKELAGYLELLSEKERLVIALLYYEELSQKEIAEVLELTEGRISQLHSQALGKLKGKMRRSINALKTGGS</sequence>
<evidence type="ECO:0000256" key="1">
    <source>
        <dbReference type="ARBA" id="ARBA00023015"/>
    </source>
</evidence>
<dbReference type="InterPro" id="IPR007624">
    <property type="entry name" value="RNA_pol_sigma70_r3"/>
</dbReference>
<dbReference type="CDD" id="cd06171">
    <property type="entry name" value="Sigma70_r4"/>
    <property type="match status" value="1"/>
</dbReference>
<dbReference type="PANTHER" id="PTHR30385">
    <property type="entry name" value="SIGMA FACTOR F FLAGELLAR"/>
    <property type="match status" value="1"/>
</dbReference>
<dbReference type="NCBIfam" id="TIGR02479">
    <property type="entry name" value="FliA_WhiG"/>
    <property type="match status" value="1"/>
</dbReference>
<feature type="coiled-coil region" evidence="5">
    <location>
        <begin position="166"/>
        <end position="200"/>
    </location>
</feature>
<dbReference type="PROSITE" id="PS00716">
    <property type="entry name" value="SIGMA70_2"/>
    <property type="match status" value="1"/>
</dbReference>
<dbReference type="Pfam" id="PF04542">
    <property type="entry name" value="Sigma70_r2"/>
    <property type="match status" value="1"/>
</dbReference>
<dbReference type="InterPro" id="IPR014284">
    <property type="entry name" value="RNA_pol_sigma-70_dom"/>
</dbReference>
<dbReference type="STRING" id="1122189.SAMN02745165_03230"/>
<dbReference type="InterPro" id="IPR013325">
    <property type="entry name" value="RNA_pol_sigma_r2"/>
</dbReference>
<dbReference type="EMBL" id="FQZT01000017">
    <property type="protein sequence ID" value="SHJ80768.1"/>
    <property type="molecule type" value="Genomic_DNA"/>
</dbReference>
<proteinExistence type="predicted"/>
<evidence type="ECO:0000256" key="5">
    <source>
        <dbReference type="SAM" id="Coils"/>
    </source>
</evidence>
<dbReference type="Proteomes" id="UP000184171">
    <property type="component" value="Unassembled WGS sequence"/>
</dbReference>
<keyword evidence="8" id="KW-1185">Reference proteome</keyword>
<dbReference type="InterPro" id="IPR013324">
    <property type="entry name" value="RNA_pol_sigma_r3/r4-like"/>
</dbReference>
<gene>
    <name evidence="7" type="ORF">SAMN02745165_03230</name>
</gene>
<keyword evidence="4" id="KW-0804">Transcription</keyword>
<keyword evidence="2" id="KW-0731">Sigma factor</keyword>
<protein>
    <submittedName>
        <fullName evidence="7">RNA polymerase, sigma 28 subunit, SigD/FliA/WhiG</fullName>
    </submittedName>
</protein>
<dbReference type="OrthoDB" id="9799825at2"/>
<dbReference type="Gene3D" id="1.10.1740.10">
    <property type="match status" value="1"/>
</dbReference>
<evidence type="ECO:0000256" key="2">
    <source>
        <dbReference type="ARBA" id="ARBA00023082"/>
    </source>
</evidence>
<dbReference type="PANTHER" id="PTHR30385:SF7">
    <property type="entry name" value="RNA POLYMERASE SIGMA FACTOR FLIA"/>
    <property type="match status" value="1"/>
</dbReference>
<dbReference type="NCBIfam" id="TIGR02937">
    <property type="entry name" value="sigma70-ECF"/>
    <property type="match status" value="1"/>
</dbReference>
<dbReference type="Gene3D" id="1.20.140.160">
    <property type="match status" value="1"/>
</dbReference>
<dbReference type="GO" id="GO:0003677">
    <property type="term" value="F:DNA binding"/>
    <property type="evidence" value="ECO:0007669"/>
    <property type="project" value="UniProtKB-KW"/>
</dbReference>
<dbReference type="Pfam" id="PF04539">
    <property type="entry name" value="Sigma70_r3"/>
    <property type="match status" value="1"/>
</dbReference>
<dbReference type="Pfam" id="PF04545">
    <property type="entry name" value="Sigma70_r4"/>
    <property type="match status" value="1"/>
</dbReference>
<dbReference type="GO" id="GO:0003899">
    <property type="term" value="F:DNA-directed RNA polymerase activity"/>
    <property type="evidence" value="ECO:0007669"/>
    <property type="project" value="InterPro"/>
</dbReference>
<dbReference type="InterPro" id="IPR012845">
    <property type="entry name" value="RNA_pol_sigma_FliA_WhiG"/>
</dbReference>
<keyword evidence="1" id="KW-0805">Transcription regulation</keyword>
<dbReference type="SUPFAM" id="SSF88659">
    <property type="entry name" value="Sigma3 and sigma4 domains of RNA polymerase sigma factors"/>
    <property type="match status" value="2"/>
</dbReference>
<evidence type="ECO:0000256" key="4">
    <source>
        <dbReference type="ARBA" id="ARBA00023163"/>
    </source>
</evidence>
<dbReference type="RefSeq" id="WP_072909767.1">
    <property type="nucleotide sequence ID" value="NZ_FQZT01000017.1"/>
</dbReference>
<evidence type="ECO:0000313" key="7">
    <source>
        <dbReference type="EMBL" id="SHJ80768.1"/>
    </source>
</evidence>
<name>A0A1M6MB98_MALRU</name>
<evidence type="ECO:0000259" key="6">
    <source>
        <dbReference type="PROSITE" id="PS00716"/>
    </source>
</evidence>